<dbReference type="PANTHER" id="PTHR10381">
    <property type="entry name" value="ATP-DEPENDENT CLP PROTEASE PROTEOLYTIC SUBUNIT"/>
    <property type="match status" value="1"/>
</dbReference>
<dbReference type="GO" id="GO:0009368">
    <property type="term" value="C:endopeptidase Clp complex"/>
    <property type="evidence" value="ECO:0007669"/>
    <property type="project" value="TreeGrafter"/>
</dbReference>
<feature type="compositionally biased region" description="Basic and acidic residues" evidence="3">
    <location>
        <begin position="131"/>
        <end position="141"/>
    </location>
</feature>
<name>A0A8J2S8E3_9STRA</name>
<feature type="region of interest" description="Disordered" evidence="3">
    <location>
        <begin position="131"/>
        <end position="196"/>
    </location>
</feature>
<dbReference type="AlphaFoldDB" id="A0A8J2S8E3"/>
<evidence type="ECO:0000256" key="2">
    <source>
        <dbReference type="RuleBase" id="RU003567"/>
    </source>
</evidence>
<gene>
    <name evidence="4" type="ORF">PECAL_1P24490</name>
</gene>
<dbReference type="Proteomes" id="UP000789595">
    <property type="component" value="Unassembled WGS sequence"/>
</dbReference>
<dbReference type="EMBL" id="CAKKNE010000001">
    <property type="protein sequence ID" value="CAH0365982.1"/>
    <property type="molecule type" value="Genomic_DNA"/>
</dbReference>
<comment type="similarity">
    <text evidence="1 2">Belongs to the peptidase S14 family.</text>
</comment>
<dbReference type="GO" id="GO:0006515">
    <property type="term" value="P:protein quality control for misfolded or incompletely synthesized proteins"/>
    <property type="evidence" value="ECO:0007669"/>
    <property type="project" value="TreeGrafter"/>
</dbReference>
<feature type="compositionally biased region" description="Basic residues" evidence="3">
    <location>
        <begin position="187"/>
        <end position="196"/>
    </location>
</feature>
<evidence type="ECO:0000313" key="5">
    <source>
        <dbReference type="Proteomes" id="UP000789595"/>
    </source>
</evidence>
<proteinExistence type="inferred from homology"/>
<dbReference type="PANTHER" id="PTHR10381:SF11">
    <property type="entry name" value="ATP-DEPENDENT CLP PROTEASE PROTEOLYTIC SUBUNIT, MITOCHONDRIAL"/>
    <property type="match status" value="1"/>
</dbReference>
<dbReference type="GO" id="GO:0004252">
    <property type="term" value="F:serine-type endopeptidase activity"/>
    <property type="evidence" value="ECO:0007669"/>
    <property type="project" value="InterPro"/>
</dbReference>
<organism evidence="4 5">
    <name type="scientific">Pelagomonas calceolata</name>
    <dbReference type="NCBI Taxonomy" id="35677"/>
    <lineage>
        <taxon>Eukaryota</taxon>
        <taxon>Sar</taxon>
        <taxon>Stramenopiles</taxon>
        <taxon>Ochrophyta</taxon>
        <taxon>Pelagophyceae</taxon>
        <taxon>Pelagomonadales</taxon>
        <taxon>Pelagomonadaceae</taxon>
        <taxon>Pelagomonas</taxon>
    </lineage>
</organism>
<dbReference type="OrthoDB" id="1882605at2759"/>
<dbReference type="SUPFAM" id="SSF52096">
    <property type="entry name" value="ClpP/crotonase"/>
    <property type="match status" value="1"/>
</dbReference>
<dbReference type="Gene3D" id="3.90.226.10">
    <property type="entry name" value="2-enoyl-CoA Hydratase, Chain A, domain 1"/>
    <property type="match status" value="1"/>
</dbReference>
<dbReference type="Pfam" id="PF00574">
    <property type="entry name" value="CLP_protease"/>
    <property type="match status" value="1"/>
</dbReference>
<dbReference type="GO" id="GO:0051117">
    <property type="term" value="F:ATPase binding"/>
    <property type="evidence" value="ECO:0007669"/>
    <property type="project" value="TreeGrafter"/>
</dbReference>
<evidence type="ECO:0000256" key="1">
    <source>
        <dbReference type="ARBA" id="ARBA00007039"/>
    </source>
</evidence>
<protein>
    <recommendedName>
        <fullName evidence="2">ATP-dependent Clp protease proteolytic subunit</fullName>
    </recommendedName>
</protein>
<keyword evidence="5" id="KW-1185">Reference proteome</keyword>
<feature type="compositionally biased region" description="Gly residues" evidence="3">
    <location>
        <begin position="142"/>
        <end position="151"/>
    </location>
</feature>
<accession>A0A8J2S8E3</accession>
<dbReference type="PRINTS" id="PR00127">
    <property type="entry name" value="CLPPROTEASEP"/>
</dbReference>
<evidence type="ECO:0000256" key="3">
    <source>
        <dbReference type="SAM" id="MobiDB-lite"/>
    </source>
</evidence>
<dbReference type="InterPro" id="IPR001907">
    <property type="entry name" value="ClpP"/>
</dbReference>
<sequence>MIINVMETIETPVHTTALGKCHSSAAVILAAGEPGSRAVHQNARVMIHGVRATGSINTTINSNADLVASADRIQHELDEMKHTAKAWVEMLARLTGQDEAKLTEDLKRDKFLTAAEAVDYGLADLVRAPNPREKKRAREGDGGVFGNGGRRLGGRAESDGNDVIDLTKVKSEAPPPAEPSPSIAASRPKRAAARKK</sequence>
<dbReference type="InterPro" id="IPR023562">
    <property type="entry name" value="ClpP/TepA"/>
</dbReference>
<comment type="caution">
    <text evidence="4">The sequence shown here is derived from an EMBL/GenBank/DDBJ whole genome shotgun (WGS) entry which is preliminary data.</text>
</comment>
<reference evidence="4" key="1">
    <citation type="submission" date="2021-11" db="EMBL/GenBank/DDBJ databases">
        <authorList>
            <consortium name="Genoscope - CEA"/>
            <person name="William W."/>
        </authorList>
    </citation>
    <scope>NUCLEOTIDE SEQUENCE</scope>
</reference>
<dbReference type="InterPro" id="IPR029045">
    <property type="entry name" value="ClpP/crotonase-like_dom_sf"/>
</dbReference>
<dbReference type="GO" id="GO:0004176">
    <property type="term" value="F:ATP-dependent peptidase activity"/>
    <property type="evidence" value="ECO:0007669"/>
    <property type="project" value="InterPro"/>
</dbReference>
<evidence type="ECO:0000313" key="4">
    <source>
        <dbReference type="EMBL" id="CAH0365982.1"/>
    </source>
</evidence>